<protein>
    <recommendedName>
        <fullName evidence="8">Cell wall mannoprotein PIR1-like C-terminal domain-containing protein</fullName>
    </recommendedName>
</protein>
<evidence type="ECO:0000256" key="4">
    <source>
        <dbReference type="ARBA" id="ARBA00022729"/>
    </source>
</evidence>
<evidence type="ECO:0000313" key="10">
    <source>
        <dbReference type="Proteomes" id="UP000799436"/>
    </source>
</evidence>
<feature type="domain" description="Cell wall mannoprotein PIR1-like C-terminal" evidence="8">
    <location>
        <begin position="75"/>
        <end position="148"/>
    </location>
</feature>
<sequence length="322" mass="32000">MRSSFAAIAFAAVAAAKPMPAGVTSAISPKATDPSGCSSSYSGKLEIEVVNVTSSKTKRDLAPRATPLVISLSNGVLTDSEGRTGYIASNNQFQFDDPPQAGAIYTSGWSACSNGTLALGDSAIFYQCLSGTFYNLYDESTGDQCSQIYIDILKNGDASGAASVGSDGQATASAQAASQISDGQVTASAVSSAVSQISDGQIQATTGTSESSSGAAVTQISDGQIQATTGTVSSTSAAAVSQISDGQIQATTGTVTSSTASPVTQISDGQIQATAASNSSITNSTRTATASATAYTGAAMPIQLNAEMFGLAAAGAMAAILF</sequence>
<dbReference type="Proteomes" id="UP000799436">
    <property type="component" value="Unassembled WGS sequence"/>
</dbReference>
<dbReference type="GO" id="GO:0031505">
    <property type="term" value="P:fungal-type cell wall organization"/>
    <property type="evidence" value="ECO:0007669"/>
    <property type="project" value="UniProtKB-ARBA"/>
</dbReference>
<keyword evidence="10" id="KW-1185">Reference proteome</keyword>
<evidence type="ECO:0000256" key="6">
    <source>
        <dbReference type="ARBA" id="ARBA00038219"/>
    </source>
</evidence>
<evidence type="ECO:0000259" key="8">
    <source>
        <dbReference type="Pfam" id="PF22799"/>
    </source>
</evidence>
<dbReference type="InterPro" id="IPR051153">
    <property type="entry name" value="Yeast_CWMannoprotein_PIR"/>
</dbReference>
<feature type="chain" id="PRO_5026286300" description="Cell wall mannoprotein PIR1-like C-terminal domain-containing protein" evidence="7">
    <location>
        <begin position="17"/>
        <end position="322"/>
    </location>
</feature>
<dbReference type="AlphaFoldDB" id="A0A6G1L0D5"/>
<dbReference type="PROSITE" id="PS50256">
    <property type="entry name" value="PIR_REPEAT_2"/>
    <property type="match status" value="5"/>
</dbReference>
<dbReference type="Pfam" id="PF00399">
    <property type="entry name" value="PIR"/>
    <property type="match status" value="4"/>
</dbReference>
<proteinExistence type="inferred from homology"/>
<dbReference type="InterPro" id="IPR000420">
    <property type="entry name" value="Yeast_PIR_rpt"/>
</dbReference>
<dbReference type="OrthoDB" id="5415592at2759"/>
<evidence type="ECO:0000256" key="5">
    <source>
        <dbReference type="ARBA" id="ARBA00022737"/>
    </source>
</evidence>
<dbReference type="PANTHER" id="PTHR47254:SF1">
    <property type="entry name" value="CELL WALL MANNOPROTEIN CIS3-RELATED"/>
    <property type="match status" value="1"/>
</dbReference>
<organism evidence="9 10">
    <name type="scientific">Teratosphaeria nubilosa</name>
    <dbReference type="NCBI Taxonomy" id="161662"/>
    <lineage>
        <taxon>Eukaryota</taxon>
        <taxon>Fungi</taxon>
        <taxon>Dikarya</taxon>
        <taxon>Ascomycota</taxon>
        <taxon>Pezizomycotina</taxon>
        <taxon>Dothideomycetes</taxon>
        <taxon>Dothideomycetidae</taxon>
        <taxon>Mycosphaerellales</taxon>
        <taxon>Teratosphaeriaceae</taxon>
        <taxon>Teratosphaeria</taxon>
    </lineage>
</organism>
<evidence type="ECO:0000256" key="1">
    <source>
        <dbReference type="ARBA" id="ARBA00004191"/>
    </source>
</evidence>
<evidence type="ECO:0000256" key="3">
    <source>
        <dbReference type="ARBA" id="ARBA00022525"/>
    </source>
</evidence>
<keyword evidence="2" id="KW-0134">Cell wall</keyword>
<dbReference type="GO" id="GO:0009277">
    <property type="term" value="C:fungal-type cell wall"/>
    <property type="evidence" value="ECO:0007669"/>
    <property type="project" value="TreeGrafter"/>
</dbReference>
<evidence type="ECO:0000313" key="9">
    <source>
        <dbReference type="EMBL" id="KAF2766042.1"/>
    </source>
</evidence>
<evidence type="ECO:0000256" key="7">
    <source>
        <dbReference type="SAM" id="SignalP"/>
    </source>
</evidence>
<comment type="subcellular location">
    <subcellularLocation>
        <location evidence="1">Secreted</location>
        <location evidence="1">Cell wall</location>
    </subcellularLocation>
</comment>
<dbReference type="Pfam" id="PF22799">
    <property type="entry name" value="PIR1-like_C"/>
    <property type="match status" value="1"/>
</dbReference>
<evidence type="ECO:0000256" key="2">
    <source>
        <dbReference type="ARBA" id="ARBA00022512"/>
    </source>
</evidence>
<feature type="signal peptide" evidence="7">
    <location>
        <begin position="1"/>
        <end position="16"/>
    </location>
</feature>
<keyword evidence="5" id="KW-0677">Repeat</keyword>
<dbReference type="PROSITE" id="PS00929">
    <property type="entry name" value="PIR_REPEAT_1"/>
    <property type="match status" value="2"/>
</dbReference>
<dbReference type="PANTHER" id="PTHR47254">
    <property type="entry name" value="CELL WALL MANNOPROTEIN CIS3-RELATED"/>
    <property type="match status" value="1"/>
</dbReference>
<keyword evidence="3" id="KW-0964">Secreted</keyword>
<comment type="similarity">
    <text evidence="6">Belongs to the PIR protein family.</text>
</comment>
<reference evidence="9" key="1">
    <citation type="journal article" date="2020" name="Stud. Mycol.">
        <title>101 Dothideomycetes genomes: a test case for predicting lifestyles and emergence of pathogens.</title>
        <authorList>
            <person name="Haridas S."/>
            <person name="Albert R."/>
            <person name="Binder M."/>
            <person name="Bloem J."/>
            <person name="Labutti K."/>
            <person name="Salamov A."/>
            <person name="Andreopoulos B."/>
            <person name="Baker S."/>
            <person name="Barry K."/>
            <person name="Bills G."/>
            <person name="Bluhm B."/>
            <person name="Cannon C."/>
            <person name="Castanera R."/>
            <person name="Culley D."/>
            <person name="Daum C."/>
            <person name="Ezra D."/>
            <person name="Gonzalez J."/>
            <person name="Henrissat B."/>
            <person name="Kuo A."/>
            <person name="Liang C."/>
            <person name="Lipzen A."/>
            <person name="Lutzoni F."/>
            <person name="Magnuson J."/>
            <person name="Mondo S."/>
            <person name="Nolan M."/>
            <person name="Ohm R."/>
            <person name="Pangilinan J."/>
            <person name="Park H.-J."/>
            <person name="Ramirez L."/>
            <person name="Alfaro M."/>
            <person name="Sun H."/>
            <person name="Tritt A."/>
            <person name="Yoshinaga Y."/>
            <person name="Zwiers L.-H."/>
            <person name="Turgeon B."/>
            <person name="Goodwin S."/>
            <person name="Spatafora J."/>
            <person name="Crous P."/>
            <person name="Grigoriev I."/>
        </authorList>
    </citation>
    <scope>NUCLEOTIDE SEQUENCE</scope>
    <source>
        <strain evidence="9">CBS 116005</strain>
    </source>
</reference>
<dbReference type="GO" id="GO:0005199">
    <property type="term" value="F:structural constituent of cell wall"/>
    <property type="evidence" value="ECO:0007669"/>
    <property type="project" value="InterPro"/>
</dbReference>
<dbReference type="InterPro" id="IPR054508">
    <property type="entry name" value="PIR1-like_C"/>
</dbReference>
<name>A0A6G1L0D5_9PEZI</name>
<dbReference type="EMBL" id="ML995878">
    <property type="protein sequence ID" value="KAF2766042.1"/>
    <property type="molecule type" value="Genomic_DNA"/>
</dbReference>
<accession>A0A6G1L0D5</accession>
<keyword evidence="4 7" id="KW-0732">Signal</keyword>
<gene>
    <name evidence="9" type="ORF">EJ03DRAFT_318305</name>
</gene>